<accession>A0ABW2G3M1</accession>
<keyword evidence="2" id="KW-1185">Reference proteome</keyword>
<dbReference type="RefSeq" id="WP_345708007.1">
    <property type="nucleotide sequence ID" value="NZ_BAABKV010000001.1"/>
</dbReference>
<evidence type="ECO:0000313" key="1">
    <source>
        <dbReference type="EMBL" id="MFC7183232.1"/>
    </source>
</evidence>
<sequence>MPTSSTPELLDTRSFSLIDYRHSHAHAVLRGFPPFDDITVERGEGVVLDLRFVGLQRISCWKDIGTLHLRIADAGERSSLERRIGTFRRHQAYLLEPDSIESYVIAGAVHWAEFLLPTPFTHPSPLDPSNRAEVELYRPIGGVVHSSASAQ</sequence>
<proteinExistence type="predicted"/>
<name>A0ABW2G3M1_9ACTN</name>
<protein>
    <submittedName>
        <fullName evidence="1">Uncharacterized protein</fullName>
    </submittedName>
</protein>
<reference evidence="2" key="1">
    <citation type="journal article" date="2019" name="Int. J. Syst. Evol. Microbiol.">
        <title>The Global Catalogue of Microorganisms (GCM) 10K type strain sequencing project: providing services to taxonomists for standard genome sequencing and annotation.</title>
        <authorList>
            <consortium name="The Broad Institute Genomics Platform"/>
            <consortium name="The Broad Institute Genome Sequencing Center for Infectious Disease"/>
            <person name="Wu L."/>
            <person name="Ma J."/>
        </authorList>
    </citation>
    <scope>NUCLEOTIDE SEQUENCE [LARGE SCALE GENOMIC DNA]</scope>
    <source>
        <strain evidence="2">CGMCC 1.12859</strain>
    </source>
</reference>
<dbReference type="EMBL" id="JBHTAJ010000063">
    <property type="protein sequence ID" value="MFC7183232.1"/>
    <property type="molecule type" value="Genomic_DNA"/>
</dbReference>
<dbReference type="Proteomes" id="UP001596435">
    <property type="component" value="Unassembled WGS sequence"/>
</dbReference>
<gene>
    <name evidence="1" type="ORF">ACFQMG_27170</name>
</gene>
<evidence type="ECO:0000313" key="2">
    <source>
        <dbReference type="Proteomes" id="UP001596435"/>
    </source>
</evidence>
<comment type="caution">
    <text evidence="1">The sequence shown here is derived from an EMBL/GenBank/DDBJ whole genome shotgun (WGS) entry which is preliminary data.</text>
</comment>
<organism evidence="1 2">
    <name type="scientific">Kitasatospora paranensis</name>
    <dbReference type="NCBI Taxonomy" id="258053"/>
    <lineage>
        <taxon>Bacteria</taxon>
        <taxon>Bacillati</taxon>
        <taxon>Actinomycetota</taxon>
        <taxon>Actinomycetes</taxon>
        <taxon>Kitasatosporales</taxon>
        <taxon>Streptomycetaceae</taxon>
        <taxon>Kitasatospora</taxon>
    </lineage>
</organism>